<dbReference type="Pfam" id="PF01282">
    <property type="entry name" value="Ribosomal_S24e"/>
    <property type="match status" value="1"/>
</dbReference>
<evidence type="ECO:0000313" key="4">
    <source>
        <dbReference type="EMBL" id="QQR92849.1"/>
    </source>
</evidence>
<proteinExistence type="inferred from homology"/>
<protein>
    <recommendedName>
        <fullName evidence="3">Small ribosomal subunit protein eS24</fullName>
    </recommendedName>
</protein>
<reference evidence="4" key="1">
    <citation type="submission" date="2020-11" db="EMBL/GenBank/DDBJ databases">
        <title>Connecting structure to function with the recovery of over 1000 high-quality activated sludge metagenome-assembled genomes encoding full-length rRNA genes using long-read sequencing.</title>
        <authorList>
            <person name="Singleton C.M."/>
            <person name="Petriglieri F."/>
            <person name="Kristensen J.M."/>
            <person name="Kirkegaard R.H."/>
            <person name="Michaelsen T.Y."/>
            <person name="Andersen M.H."/>
            <person name="Karst S.M."/>
            <person name="Dueholm M.S."/>
            <person name="Nielsen P.H."/>
            <person name="Albertsen M."/>
        </authorList>
    </citation>
    <scope>NUCLEOTIDE SEQUENCE</scope>
    <source>
        <strain evidence="4">Fred_18-Q3-R57-64_BAT3C.431</strain>
    </source>
</reference>
<dbReference type="GO" id="GO:0006412">
    <property type="term" value="P:translation"/>
    <property type="evidence" value="ECO:0007669"/>
    <property type="project" value="UniProtKB-UniRule"/>
</dbReference>
<dbReference type="GO" id="GO:0005840">
    <property type="term" value="C:ribosome"/>
    <property type="evidence" value="ECO:0007669"/>
    <property type="project" value="UniProtKB-KW"/>
</dbReference>
<dbReference type="GO" id="GO:1990904">
    <property type="term" value="C:ribonucleoprotein complex"/>
    <property type="evidence" value="ECO:0007669"/>
    <property type="project" value="UniProtKB-KW"/>
</dbReference>
<dbReference type="GO" id="GO:0003735">
    <property type="term" value="F:structural constituent of ribosome"/>
    <property type="evidence" value="ECO:0007669"/>
    <property type="project" value="InterPro"/>
</dbReference>
<gene>
    <name evidence="3 4" type="primary">rps24e</name>
    <name evidence="4" type="ORF">IPJ89_01225</name>
</gene>
<evidence type="ECO:0000256" key="3">
    <source>
        <dbReference type="HAMAP-Rule" id="MF_00545"/>
    </source>
</evidence>
<evidence type="ECO:0000256" key="2">
    <source>
        <dbReference type="ARBA" id="ARBA00023274"/>
    </source>
</evidence>
<sequence>MNIEIEGRHKNSLLQREEIKFEVLNSNTTPTRKEIRAKLAAQLGAKEDLLIVDEIEHEFGSTVVTGFAKLYDSPEALKQLEAEHMVRKQTGEKKAKAEKK</sequence>
<dbReference type="InterPro" id="IPR012678">
    <property type="entry name" value="Ribosomal_uL23/eL15/eS24_sf"/>
</dbReference>
<dbReference type="SUPFAM" id="SSF54189">
    <property type="entry name" value="Ribosomal proteins S24e, L23 and L15e"/>
    <property type="match status" value="1"/>
</dbReference>
<accession>A0A7T9DK78</accession>
<name>A0A7T9DK78_9ARCH</name>
<dbReference type="Gene3D" id="3.30.70.330">
    <property type="match status" value="1"/>
</dbReference>
<comment type="similarity">
    <text evidence="3">Belongs to the eukaryotic ribosomal protein eS24 family.</text>
</comment>
<dbReference type="PANTHER" id="PTHR10496">
    <property type="entry name" value="40S RIBOSOMAL PROTEIN S24"/>
    <property type="match status" value="1"/>
</dbReference>
<organism evidence="4">
    <name type="scientific">Candidatus Iainarchaeum sp</name>
    <dbReference type="NCBI Taxonomy" id="3101447"/>
    <lineage>
        <taxon>Archaea</taxon>
        <taxon>Candidatus Iainarchaeota</taxon>
        <taxon>Candidatus Iainarchaeia</taxon>
        <taxon>Candidatus Iainarchaeales</taxon>
        <taxon>Candidatus Iainarchaeaceae</taxon>
        <taxon>Candidatus Iainarchaeum</taxon>
    </lineage>
</organism>
<dbReference type="InterPro" id="IPR001976">
    <property type="entry name" value="Ribosomal_eS24"/>
</dbReference>
<dbReference type="HAMAP" id="MF_00545">
    <property type="entry name" value="Ribosomal_eS24"/>
    <property type="match status" value="1"/>
</dbReference>
<keyword evidence="1 3" id="KW-0689">Ribosomal protein</keyword>
<dbReference type="AlphaFoldDB" id="A0A7T9DK78"/>
<keyword evidence="2 3" id="KW-0687">Ribonucleoprotein</keyword>
<evidence type="ECO:0000256" key="1">
    <source>
        <dbReference type="ARBA" id="ARBA00022980"/>
    </source>
</evidence>
<dbReference type="Proteomes" id="UP000596004">
    <property type="component" value="Chromosome"/>
</dbReference>
<dbReference type="InterPro" id="IPR012677">
    <property type="entry name" value="Nucleotide-bd_a/b_plait_sf"/>
</dbReference>
<dbReference type="EMBL" id="CP064981">
    <property type="protein sequence ID" value="QQR92849.1"/>
    <property type="molecule type" value="Genomic_DNA"/>
</dbReference>